<dbReference type="InterPro" id="IPR001680">
    <property type="entry name" value="WD40_rpt"/>
</dbReference>
<evidence type="ECO:0000256" key="1">
    <source>
        <dbReference type="ARBA" id="ARBA00022574"/>
    </source>
</evidence>
<evidence type="ECO:0000259" key="4">
    <source>
        <dbReference type="PROSITE" id="PS50011"/>
    </source>
</evidence>
<dbReference type="PROSITE" id="PS50294">
    <property type="entry name" value="WD_REPEATS_REGION"/>
    <property type="match status" value="2"/>
</dbReference>
<organism evidence="5 6">
    <name type="scientific">Phytomonospora endophytica</name>
    <dbReference type="NCBI Taxonomy" id="714109"/>
    <lineage>
        <taxon>Bacteria</taxon>
        <taxon>Bacillati</taxon>
        <taxon>Actinomycetota</taxon>
        <taxon>Actinomycetes</taxon>
        <taxon>Micromonosporales</taxon>
        <taxon>Micromonosporaceae</taxon>
        <taxon>Phytomonospora</taxon>
    </lineage>
</organism>
<dbReference type="EMBL" id="JACHGT010000004">
    <property type="protein sequence ID" value="MBB6034383.1"/>
    <property type="molecule type" value="Genomic_DNA"/>
</dbReference>
<feature type="domain" description="Protein kinase" evidence="4">
    <location>
        <begin position="29"/>
        <end position="311"/>
    </location>
</feature>
<dbReference type="PANTHER" id="PTHR19879">
    <property type="entry name" value="TRANSCRIPTION INITIATION FACTOR TFIID"/>
    <property type="match status" value="1"/>
</dbReference>
<keyword evidence="6" id="KW-1185">Reference proteome</keyword>
<dbReference type="InterPro" id="IPR011990">
    <property type="entry name" value="TPR-like_helical_dom_sf"/>
</dbReference>
<comment type="caution">
    <text evidence="5">The sequence shown here is derived from an EMBL/GenBank/DDBJ whole genome shotgun (WGS) entry which is preliminary data.</text>
</comment>
<dbReference type="PROSITE" id="PS00108">
    <property type="entry name" value="PROTEIN_KINASE_ST"/>
    <property type="match status" value="1"/>
</dbReference>
<dbReference type="GO" id="GO:0005524">
    <property type="term" value="F:ATP binding"/>
    <property type="evidence" value="ECO:0007669"/>
    <property type="project" value="InterPro"/>
</dbReference>
<dbReference type="InterPro" id="IPR008271">
    <property type="entry name" value="Ser/Thr_kinase_AS"/>
</dbReference>
<dbReference type="SMART" id="SM00220">
    <property type="entry name" value="S_TKc"/>
    <property type="match status" value="1"/>
</dbReference>
<dbReference type="SUPFAM" id="SSF50998">
    <property type="entry name" value="Quinoprotein alcohol dehydrogenase-like"/>
    <property type="match status" value="1"/>
</dbReference>
<dbReference type="InterPro" id="IPR019734">
    <property type="entry name" value="TPR_rpt"/>
</dbReference>
<dbReference type="Gene3D" id="1.25.40.10">
    <property type="entry name" value="Tetratricopeptide repeat domain"/>
    <property type="match status" value="1"/>
</dbReference>
<feature type="repeat" description="WD" evidence="3">
    <location>
        <begin position="1000"/>
        <end position="1041"/>
    </location>
</feature>
<dbReference type="Pfam" id="PF00069">
    <property type="entry name" value="Pkinase"/>
    <property type="match status" value="1"/>
</dbReference>
<gene>
    <name evidence="5" type="ORF">HNR73_002233</name>
</gene>
<evidence type="ECO:0000256" key="3">
    <source>
        <dbReference type="PROSITE-ProRule" id="PRU00221"/>
    </source>
</evidence>
<dbReference type="GO" id="GO:0004672">
    <property type="term" value="F:protein kinase activity"/>
    <property type="evidence" value="ECO:0007669"/>
    <property type="project" value="InterPro"/>
</dbReference>
<dbReference type="Gene3D" id="1.10.510.10">
    <property type="entry name" value="Transferase(Phosphotransferase) domain 1"/>
    <property type="match status" value="1"/>
</dbReference>
<protein>
    <submittedName>
        <fullName evidence="5">WD40 repeat protein</fullName>
    </submittedName>
</protein>
<evidence type="ECO:0000313" key="5">
    <source>
        <dbReference type="EMBL" id="MBB6034383.1"/>
    </source>
</evidence>
<dbReference type="PROSITE" id="PS50082">
    <property type="entry name" value="WD_REPEATS_2"/>
    <property type="match status" value="4"/>
</dbReference>
<dbReference type="PROSITE" id="PS50011">
    <property type="entry name" value="PROTEIN_KINASE_DOM"/>
    <property type="match status" value="1"/>
</dbReference>
<dbReference type="InterPro" id="IPR019775">
    <property type="entry name" value="WD40_repeat_CS"/>
</dbReference>
<sequence>MTALTTGATDIVSGGTPTWRVGDVIDDRYRVVRVHEDGAMGLVFAVRHLLWGIDLAVKSPRPDMFATAAARERFVTEAETWVSLGLHPNVCACHYVRVFDGVPRVFAEYVPGGSLRHWIDDGRLYRGGPAEALTRMLDIAIQVAWGLDHAHTRHLVHLDVKPSNVLIDADGTAKVTDFGLARAKAAATRVAAPDGPSHVSVLVTGGGGMTRAYASPEQAEGRPVGRRGDVFSFAVSVLDMFNGGVTWRSGAAAGAALQELVHRDGPPVRIPAMPPALSELLAGCLAADPARRPASMADVVEQLAAVHHAATGSPYPRAKPVAADLRADEYNNRALSLLDLGRAADADAAFGRALAADPQHLAATYNAGTVRWRRGEFSDVELITRLEAMPSGTWQAWCLLAQTHMERGDLASARELLDGVAPKDRREPEVRAAREAIASGRARQVGASTLTSTGSGYLARTDVSGASLLHRDAYGKLCHRDVASGARTSLRHPGRVETLDVTPDGRFGVSADDRLRLWDLGTGRCLRSAGLRRYRPGAGFSRRVRVSADARKVVYVDVDGVARVWEPFGGRWKRRVPLRGDAIPAVSHIAVSADGSRAVTGGSRPDDPETVRLWDLETGECTETLRHSYVRYLSFTPDGRTVVIGGLSGSIELWNPGDGAGARTLSRTGWDGGELAVSDDGRLLFEAGDTFSRLWELGTGRCVRTFDGPRRGYSRDARFSPDGRSVHTVSDIAGLERWDLANPYTGALQLCRPRPHARVNLLYAEAEGLVLEAEAALAAGSHAVALGLLTRARSVEGHERSPRVLSVWRELERHTDRVGVRAAWTAAPTDFGDVSAISLSDHDGLALLGGPGGQVRVWDIEGARVLRSLDGGARTHAVCLSADGRLALSAHGAGTVRLWDVASGECLRVLPGDRNDVRELRFLSRDSALVDQEDGTVLVWDLVTGEERHTLRQSHWWLNVSEDGVDRVRLAASAGPARVGSVRSWLRLFDTGTGRWIRLWDGHDDAVTSVSVNGDRSLLLSSAADGTVRMWSTRTGRLMRRFATGPGRVNAARFTAGWSYAVTGGADAAVRVWNIWTGACVHVLEGHRTEVLDVRSTSDGRYVLSHSRDHTARLWELDWELAVPE</sequence>
<name>A0A841FHC4_9ACTN</name>
<dbReference type="PROSITE" id="PS00678">
    <property type="entry name" value="WD_REPEATS_1"/>
    <property type="match status" value="1"/>
</dbReference>
<dbReference type="InterPro" id="IPR011009">
    <property type="entry name" value="Kinase-like_dom_sf"/>
</dbReference>
<dbReference type="SUPFAM" id="SSF56112">
    <property type="entry name" value="Protein kinase-like (PK-like)"/>
    <property type="match status" value="1"/>
</dbReference>
<feature type="repeat" description="WD" evidence="3">
    <location>
        <begin position="630"/>
        <end position="655"/>
    </location>
</feature>
<reference evidence="5 6" key="1">
    <citation type="submission" date="2020-08" db="EMBL/GenBank/DDBJ databases">
        <title>Genomic Encyclopedia of Type Strains, Phase IV (KMG-IV): sequencing the most valuable type-strain genomes for metagenomic binning, comparative biology and taxonomic classification.</title>
        <authorList>
            <person name="Goeker M."/>
        </authorList>
    </citation>
    <scope>NUCLEOTIDE SEQUENCE [LARGE SCALE GENOMIC DNA]</scope>
    <source>
        <strain evidence="5 6">YIM 65646</strain>
    </source>
</reference>
<feature type="repeat" description="WD" evidence="3">
    <location>
        <begin position="1084"/>
        <end position="1118"/>
    </location>
</feature>
<dbReference type="InterPro" id="IPR011047">
    <property type="entry name" value="Quinoprotein_ADH-like_sf"/>
</dbReference>
<dbReference type="Proteomes" id="UP000548476">
    <property type="component" value="Unassembled WGS sequence"/>
</dbReference>
<dbReference type="PANTHER" id="PTHR19879:SF9">
    <property type="entry name" value="TRANSCRIPTION INITIATION FACTOR TFIID SUBUNIT 5"/>
    <property type="match status" value="1"/>
</dbReference>
<dbReference type="AlphaFoldDB" id="A0A841FHC4"/>
<dbReference type="Gene3D" id="2.130.10.10">
    <property type="entry name" value="YVTN repeat-like/Quinoprotein amine dehydrogenase"/>
    <property type="match status" value="3"/>
</dbReference>
<dbReference type="SUPFAM" id="SSF69322">
    <property type="entry name" value="Tricorn protease domain 2"/>
    <property type="match status" value="1"/>
</dbReference>
<dbReference type="SMART" id="SM00320">
    <property type="entry name" value="WD40"/>
    <property type="match status" value="11"/>
</dbReference>
<keyword evidence="1 3" id="KW-0853">WD repeat</keyword>
<dbReference type="Gene3D" id="3.30.200.20">
    <property type="entry name" value="Phosphorylase Kinase, domain 1"/>
    <property type="match status" value="1"/>
</dbReference>
<dbReference type="CDD" id="cd14014">
    <property type="entry name" value="STKc_PknB_like"/>
    <property type="match status" value="1"/>
</dbReference>
<proteinExistence type="predicted"/>
<dbReference type="SMART" id="SM00028">
    <property type="entry name" value="TPR"/>
    <property type="match status" value="2"/>
</dbReference>
<feature type="repeat" description="WD" evidence="3">
    <location>
        <begin position="1042"/>
        <end position="1083"/>
    </location>
</feature>
<evidence type="ECO:0000313" key="6">
    <source>
        <dbReference type="Proteomes" id="UP000548476"/>
    </source>
</evidence>
<accession>A0A841FHC4</accession>
<keyword evidence="2" id="KW-0677">Repeat</keyword>
<dbReference type="CDD" id="cd00200">
    <property type="entry name" value="WD40"/>
    <property type="match status" value="1"/>
</dbReference>
<dbReference type="SUPFAM" id="SSF48452">
    <property type="entry name" value="TPR-like"/>
    <property type="match status" value="1"/>
</dbReference>
<dbReference type="InterPro" id="IPR000719">
    <property type="entry name" value="Prot_kinase_dom"/>
</dbReference>
<dbReference type="RefSeq" id="WP_184787241.1">
    <property type="nucleotide sequence ID" value="NZ_BONT01000045.1"/>
</dbReference>
<dbReference type="Pfam" id="PF00400">
    <property type="entry name" value="WD40"/>
    <property type="match status" value="3"/>
</dbReference>
<evidence type="ECO:0000256" key="2">
    <source>
        <dbReference type="ARBA" id="ARBA00022737"/>
    </source>
</evidence>
<dbReference type="InterPro" id="IPR015943">
    <property type="entry name" value="WD40/YVTN_repeat-like_dom_sf"/>
</dbReference>